<dbReference type="GO" id="GO:0044331">
    <property type="term" value="P:cell-cell adhesion mediated by cadherin"/>
    <property type="evidence" value="ECO:0007669"/>
    <property type="project" value="TreeGrafter"/>
</dbReference>
<dbReference type="SUPFAM" id="SSF49313">
    <property type="entry name" value="Cadherin-like"/>
    <property type="match status" value="14"/>
</dbReference>
<dbReference type="OMA" id="ISTISIW"/>
<feature type="domain" description="Cadherin" evidence="11">
    <location>
        <begin position="1543"/>
        <end position="1653"/>
    </location>
</feature>
<organism evidence="12 13">
    <name type="scientific">Eptatretus burgeri</name>
    <name type="common">Inshore hagfish</name>
    <dbReference type="NCBI Taxonomy" id="7764"/>
    <lineage>
        <taxon>Eukaryota</taxon>
        <taxon>Metazoa</taxon>
        <taxon>Chordata</taxon>
        <taxon>Craniata</taxon>
        <taxon>Vertebrata</taxon>
        <taxon>Cyclostomata</taxon>
        <taxon>Myxini</taxon>
        <taxon>Myxiniformes</taxon>
        <taxon>Myxinidae</taxon>
        <taxon>Eptatretinae</taxon>
        <taxon>Eptatretus</taxon>
    </lineage>
</organism>
<dbReference type="InterPro" id="IPR039808">
    <property type="entry name" value="Cadherin"/>
</dbReference>
<keyword evidence="7" id="KW-1133">Transmembrane helix</keyword>
<accession>A0A8C4R1J8</accession>
<dbReference type="PROSITE" id="PS00232">
    <property type="entry name" value="CADHERIN_1"/>
    <property type="match status" value="4"/>
</dbReference>
<proteinExistence type="predicted"/>
<keyword evidence="6" id="KW-0130">Cell adhesion</keyword>
<feature type="domain" description="Cadherin" evidence="11">
    <location>
        <begin position="1111"/>
        <end position="1211"/>
    </location>
</feature>
<dbReference type="GO" id="GO:0007043">
    <property type="term" value="P:cell-cell junction assembly"/>
    <property type="evidence" value="ECO:0007669"/>
    <property type="project" value="TreeGrafter"/>
</dbReference>
<dbReference type="CDD" id="cd11304">
    <property type="entry name" value="Cadherin_repeat"/>
    <property type="match status" value="13"/>
</dbReference>
<feature type="domain" description="Cadherin" evidence="11">
    <location>
        <begin position="1321"/>
        <end position="1443"/>
    </location>
</feature>
<dbReference type="GeneTree" id="ENSGT00940000163671"/>
<dbReference type="Gene3D" id="2.60.40.60">
    <property type="entry name" value="Cadherins"/>
    <property type="match status" value="14"/>
</dbReference>
<dbReference type="GO" id="GO:0005912">
    <property type="term" value="C:adherens junction"/>
    <property type="evidence" value="ECO:0007669"/>
    <property type="project" value="TreeGrafter"/>
</dbReference>
<reference evidence="12" key="1">
    <citation type="submission" date="2025-08" db="UniProtKB">
        <authorList>
            <consortium name="Ensembl"/>
        </authorList>
    </citation>
    <scope>IDENTIFICATION</scope>
</reference>
<dbReference type="InterPro" id="IPR020894">
    <property type="entry name" value="Cadherin_CS"/>
</dbReference>
<dbReference type="GO" id="GO:0016477">
    <property type="term" value="P:cell migration"/>
    <property type="evidence" value="ECO:0007669"/>
    <property type="project" value="TreeGrafter"/>
</dbReference>
<feature type="domain" description="Cadherin" evidence="11">
    <location>
        <begin position="1008"/>
        <end position="1111"/>
    </location>
</feature>
<keyword evidence="2" id="KW-0812">Transmembrane</keyword>
<dbReference type="GO" id="GO:0000902">
    <property type="term" value="P:cell morphogenesis"/>
    <property type="evidence" value="ECO:0007669"/>
    <property type="project" value="TreeGrafter"/>
</dbReference>
<evidence type="ECO:0000256" key="8">
    <source>
        <dbReference type="ARBA" id="ARBA00023136"/>
    </source>
</evidence>
<feature type="domain" description="Cadherin" evidence="11">
    <location>
        <begin position="268"/>
        <end position="380"/>
    </location>
</feature>
<feature type="domain" description="Cadherin" evidence="11">
    <location>
        <begin position="695"/>
        <end position="799"/>
    </location>
</feature>
<dbReference type="PANTHER" id="PTHR24027">
    <property type="entry name" value="CADHERIN-23"/>
    <property type="match status" value="1"/>
</dbReference>
<sequence>MKTQTRWAVYSTLCLSSEISDTYPSSSWTPRPAACAPGGGWTLRVDPLSVIFWCSPRMEVGYNRMLKVHVDLEHTDSNQLRFHDMSFQARLGLPAPTGAAVVRVTAAYPKPGSRGTPQYHIDRGNSDGLFAIDTNTGLITLARALTVSPVASRSQRLSVLAQVAGNAEATATANVTVIFFPRRSASFKPHHHPATWIPEGKHDGSLTASLLPVNLPRGALDRNISEDVADWLGKTVDVSEEGWSKGANGITFVMPVPSSDIPHSIHFLRDPELVSVPEGVPIGTALRVLLAFGKDRATPNANARYEVVGQIPAEPPSFTVDPETGTLRTTAQLDREATEKFLVVVKASIAGDGIAKSRTVETTVSVIISLEDKNDNKPEFLPHSPISVSEGAPPGWLLARLAATDADIGDNATIHFALVSGNEEGVFDLDPDTGQLLVSGVLDRETSPAYDLVVEARDGGPFALISRITLSITILDVNEPPHVPRGSQSGTISENRPPGQRVMQLLATDADLGRNSEITYSIPGGSGHGCFAVDPLSGELRTTRPLDREEQPTFNVTVLVTDSGLPPLSAVVLVGVTVIDENDNIPEFHMDLAETDLRMMENLPPTPLLSLIAWDRDAGSNGHVTYHITGGDTAGDFFLHPETGVLSSARPFDREALSSYTLHVEAMDGGSPPLSSTMLLTVKVLDQNDHAPIFPQTMYAANVAEDAEPGGVVVSAQARDVDQGPGGQLVYWLEGDVGGDFSVGVRDGQVCTRRALDRERRASYTFWLMVSDIGPQRVLSSSARVTISITDVNDNPPQFIENPIILNTSRFTQPGLLLTTLRAHDPDFGPNASMLYRFQQLQPDSQALFALDSRSGEVRAGPGLVGISTSPVVIGVEAADQGWPSHTTSALLILFITESSPPPLSFEQPVIRTSVSGGVSSGTFVTRVKAKHRRQSETPAFSIFSGNEDSAFQIDAQTGEVRVLNAKALDSKRVEQRYLVLSAQAGSAIAYSGLEVTVKGGTGHPPWFQHETYIAFAKEQKEPDFVTQVWVLEPDKGPVGDLRFILRPGGLGSIFSVDPHGRIWTLSSLDHEVQPIYSFEVVAINHGTPSLSATATVSVFVVDMDDNIPTLQPLAPIILPEDSSVGMLVTRVSATDVDLGPPLIYSLDMAGIRKRTMNIASTNGAIFLTSSLDFESQHEFHVLVMAKDSQHVTSHNMSIFITDVNDNPPSFSQPSYEVTLSEESSSHAVVLVVSATDEDLGENGQLSYSLSSSTTNGNNFYVHPDNGTLFVEKAPTYNASAPQVQLMLTAHDAGSPSFSTSVPILVNLSPGSKHHVPQCVDRKEYTMLVPEDTPMGASLLDIPMINIGVDIEHWDIFGGLLGATKDLFHVEIKDKVKTTHEDRDVMSGYSYVGRLILVGRLDFESQSTYNFQIVVSDRWSRCSMSTVSVFLTVMDKNDQPPEFTKSKYQAKIDVGSPSGTEITRVVAHDVDSQSLITYTIISGNHGGLFVVHHVTGVVRLGRSLKESRDHVITISATDGPHWALTTLHVSVDGSVDHRSLIQPVRKMRASVRENAPPDTPVIVLQATSLHSDDKSPISYHILANRRSEQSSMNGAEKFSVDTFTGEVRTVCSFDQEETPELQFLVVARDINGGKTTATVIVKVEGEDEFPPVFSQSTYRFSVPPDAPAGL</sequence>
<protein>
    <recommendedName>
        <fullName evidence="11">Cadherin domain-containing protein</fullName>
    </recommendedName>
</protein>
<evidence type="ECO:0000256" key="4">
    <source>
        <dbReference type="ARBA" id="ARBA00022737"/>
    </source>
</evidence>
<dbReference type="FunFam" id="2.60.40.60:FF:000104">
    <property type="entry name" value="cadherin-23 isoform X1"/>
    <property type="match status" value="1"/>
</dbReference>
<dbReference type="PROSITE" id="PS50268">
    <property type="entry name" value="CADHERIN_2"/>
    <property type="match status" value="13"/>
</dbReference>
<dbReference type="PRINTS" id="PR00205">
    <property type="entry name" value="CADHERIN"/>
</dbReference>
<feature type="domain" description="Cadherin" evidence="11">
    <location>
        <begin position="95"/>
        <end position="191"/>
    </location>
</feature>
<comment type="subcellular location">
    <subcellularLocation>
        <location evidence="1">Membrane</location>
    </subcellularLocation>
</comment>
<name>A0A8C4R1J8_EPTBU</name>
<dbReference type="GO" id="GO:0016342">
    <property type="term" value="C:catenin complex"/>
    <property type="evidence" value="ECO:0007669"/>
    <property type="project" value="TreeGrafter"/>
</dbReference>
<evidence type="ECO:0000313" key="13">
    <source>
        <dbReference type="Proteomes" id="UP000694388"/>
    </source>
</evidence>
<feature type="domain" description="Cadherin" evidence="11">
    <location>
        <begin position="800"/>
        <end position="911"/>
    </location>
</feature>
<feature type="domain" description="Cadherin" evidence="11">
    <location>
        <begin position="1444"/>
        <end position="1545"/>
    </location>
</feature>
<keyword evidence="4" id="KW-0677">Repeat</keyword>
<evidence type="ECO:0000256" key="7">
    <source>
        <dbReference type="ARBA" id="ARBA00022989"/>
    </source>
</evidence>
<keyword evidence="5 10" id="KW-0106">Calcium</keyword>
<dbReference type="Pfam" id="PF00028">
    <property type="entry name" value="Cadherin"/>
    <property type="match status" value="11"/>
</dbReference>
<dbReference type="GO" id="GO:0016339">
    <property type="term" value="P:calcium-dependent cell-cell adhesion via plasma membrane cell adhesion molecules"/>
    <property type="evidence" value="ECO:0007669"/>
    <property type="project" value="TreeGrafter"/>
</dbReference>
<keyword evidence="13" id="KW-1185">Reference proteome</keyword>
<evidence type="ECO:0000256" key="10">
    <source>
        <dbReference type="PROSITE-ProRule" id="PRU00043"/>
    </source>
</evidence>
<evidence type="ECO:0000256" key="9">
    <source>
        <dbReference type="ARBA" id="ARBA00023180"/>
    </source>
</evidence>
<feature type="domain" description="Cadherin" evidence="11">
    <location>
        <begin position="1212"/>
        <end position="1319"/>
    </location>
</feature>
<dbReference type="FunFam" id="2.60.40.60:FF:000279">
    <property type="entry name" value="Protocadherin-16, putative"/>
    <property type="match status" value="1"/>
</dbReference>
<dbReference type="Proteomes" id="UP000694388">
    <property type="component" value="Unplaced"/>
</dbReference>
<feature type="domain" description="Cadherin" evidence="11">
    <location>
        <begin position="591"/>
        <end position="694"/>
    </location>
</feature>
<reference evidence="12" key="2">
    <citation type="submission" date="2025-09" db="UniProtKB">
        <authorList>
            <consortium name="Ensembl"/>
        </authorList>
    </citation>
    <scope>IDENTIFICATION</scope>
</reference>
<evidence type="ECO:0000256" key="3">
    <source>
        <dbReference type="ARBA" id="ARBA00022729"/>
    </source>
</evidence>
<feature type="domain" description="Cadherin" evidence="11">
    <location>
        <begin position="386"/>
        <end position="483"/>
    </location>
</feature>
<keyword evidence="3" id="KW-0732">Signal</keyword>
<dbReference type="GO" id="GO:0007156">
    <property type="term" value="P:homophilic cell adhesion via plasma membrane adhesion molecules"/>
    <property type="evidence" value="ECO:0007669"/>
    <property type="project" value="InterPro"/>
</dbReference>
<dbReference type="InterPro" id="IPR002126">
    <property type="entry name" value="Cadherin-like_dom"/>
</dbReference>
<dbReference type="GO" id="GO:0045296">
    <property type="term" value="F:cadherin binding"/>
    <property type="evidence" value="ECO:0007669"/>
    <property type="project" value="TreeGrafter"/>
</dbReference>
<dbReference type="GO" id="GO:0005509">
    <property type="term" value="F:calcium ion binding"/>
    <property type="evidence" value="ECO:0007669"/>
    <property type="project" value="UniProtKB-UniRule"/>
</dbReference>
<evidence type="ECO:0000256" key="2">
    <source>
        <dbReference type="ARBA" id="ARBA00022692"/>
    </source>
</evidence>
<evidence type="ECO:0000256" key="6">
    <source>
        <dbReference type="ARBA" id="ARBA00022889"/>
    </source>
</evidence>
<dbReference type="SMART" id="SM00112">
    <property type="entry name" value="CA"/>
    <property type="match status" value="14"/>
</dbReference>
<dbReference type="GO" id="GO:0008013">
    <property type="term" value="F:beta-catenin binding"/>
    <property type="evidence" value="ECO:0007669"/>
    <property type="project" value="TreeGrafter"/>
</dbReference>
<keyword evidence="9" id="KW-0325">Glycoprotein</keyword>
<dbReference type="GO" id="GO:0007163">
    <property type="term" value="P:establishment or maintenance of cell polarity"/>
    <property type="evidence" value="ECO:0007669"/>
    <property type="project" value="UniProtKB-ARBA"/>
</dbReference>
<dbReference type="GO" id="GO:0034332">
    <property type="term" value="P:adherens junction organization"/>
    <property type="evidence" value="ECO:0007669"/>
    <property type="project" value="TreeGrafter"/>
</dbReference>
<dbReference type="Ensembl" id="ENSEBUT00000022929.1">
    <property type="protein sequence ID" value="ENSEBUP00000022353.1"/>
    <property type="gene ID" value="ENSEBUG00000013770.1"/>
</dbReference>
<dbReference type="FunFam" id="2.60.40.60:FF:000020">
    <property type="entry name" value="Dachsous cadherin-related 1b"/>
    <property type="match status" value="2"/>
</dbReference>
<dbReference type="InterPro" id="IPR015919">
    <property type="entry name" value="Cadherin-like_sf"/>
</dbReference>
<evidence type="ECO:0000256" key="5">
    <source>
        <dbReference type="ARBA" id="ARBA00022837"/>
    </source>
</evidence>
<dbReference type="FunFam" id="2.60.40.60:FF:000116">
    <property type="entry name" value="Dachsous cadherin-related 2"/>
    <property type="match status" value="1"/>
</dbReference>
<evidence type="ECO:0000256" key="1">
    <source>
        <dbReference type="ARBA" id="ARBA00004370"/>
    </source>
</evidence>
<keyword evidence="8" id="KW-0472">Membrane</keyword>
<feature type="domain" description="Cadherin" evidence="11">
    <location>
        <begin position="484"/>
        <end position="588"/>
    </location>
</feature>
<evidence type="ECO:0000259" key="11">
    <source>
        <dbReference type="PROSITE" id="PS50268"/>
    </source>
</evidence>
<dbReference type="PANTHER" id="PTHR24027:SF438">
    <property type="entry name" value="CADHERIN 23"/>
    <property type="match status" value="1"/>
</dbReference>
<evidence type="ECO:0000313" key="12">
    <source>
        <dbReference type="Ensembl" id="ENSEBUP00000022353.1"/>
    </source>
</evidence>